<name>A0A133UG87_9EURY</name>
<proteinExistence type="predicted"/>
<reference evidence="2 3" key="1">
    <citation type="journal article" date="2016" name="Sci. Rep.">
        <title>Metabolic traits of an uncultured archaeal lineage -MSBL1- from brine pools of the Red Sea.</title>
        <authorList>
            <person name="Mwirichia R."/>
            <person name="Alam I."/>
            <person name="Rashid M."/>
            <person name="Vinu M."/>
            <person name="Ba-Alawi W."/>
            <person name="Anthony Kamau A."/>
            <person name="Kamanda Ngugi D."/>
            <person name="Goker M."/>
            <person name="Klenk H.P."/>
            <person name="Bajic V."/>
            <person name="Stingl U."/>
        </authorList>
    </citation>
    <scope>NUCLEOTIDE SEQUENCE [LARGE SCALE GENOMIC DNA]</scope>
    <source>
        <strain evidence="2">SCGC-AAA259E22</strain>
    </source>
</reference>
<evidence type="ECO:0000313" key="3">
    <source>
        <dbReference type="Proteomes" id="UP000070657"/>
    </source>
</evidence>
<dbReference type="EMBL" id="LHXP01000024">
    <property type="protein sequence ID" value="KXA93253.1"/>
    <property type="molecule type" value="Genomic_DNA"/>
</dbReference>
<feature type="region of interest" description="Disordered" evidence="1">
    <location>
        <begin position="101"/>
        <end position="120"/>
    </location>
</feature>
<evidence type="ECO:0000256" key="1">
    <source>
        <dbReference type="SAM" id="MobiDB-lite"/>
    </source>
</evidence>
<organism evidence="2 3">
    <name type="scientific">candidate division MSBL1 archaeon SCGC-AAA259E22</name>
    <dbReference type="NCBI Taxonomy" id="1698265"/>
    <lineage>
        <taxon>Archaea</taxon>
        <taxon>Methanobacteriati</taxon>
        <taxon>Methanobacteriota</taxon>
        <taxon>candidate division MSBL1</taxon>
    </lineage>
</organism>
<dbReference type="Proteomes" id="UP000070657">
    <property type="component" value="Unassembled WGS sequence"/>
</dbReference>
<comment type="caution">
    <text evidence="2">The sequence shown here is derived from an EMBL/GenBank/DDBJ whole genome shotgun (WGS) entry which is preliminary data.</text>
</comment>
<dbReference type="AlphaFoldDB" id="A0A133UG87"/>
<keyword evidence="3" id="KW-1185">Reference proteome</keyword>
<sequence length="120" mass="13944">MVGYKMDEEETDKAETFLREMNEDSIKFLWNFGGWLTFDYIGIDKKSECFLVDVTSTTTGVVGPLSDNEKSMAREALERDFLVLVPVVKFRLGWKIDMSFKEPYSPRDGIQTTLNKDRKR</sequence>
<evidence type="ECO:0000313" key="2">
    <source>
        <dbReference type="EMBL" id="KXA93253.1"/>
    </source>
</evidence>
<accession>A0A133UG87</accession>
<protein>
    <submittedName>
        <fullName evidence="2">Uncharacterized protein</fullName>
    </submittedName>
</protein>
<gene>
    <name evidence="2" type="ORF">AKJ66_02445</name>
</gene>